<dbReference type="InterPro" id="IPR002401">
    <property type="entry name" value="Cyt_P450_E_grp-I"/>
</dbReference>
<evidence type="ECO:0000256" key="3">
    <source>
        <dbReference type="ARBA" id="ARBA00022617"/>
    </source>
</evidence>
<dbReference type="RefSeq" id="WP_354550568.1">
    <property type="nucleotide sequence ID" value="NZ_JBEPSM010000001.1"/>
</dbReference>
<sequence length="437" mass="49430">MLDNSLIRLKRFGKSLHLRRVTLQHGFRAALKGKPLPPGRLHILSSTALANQFLLLEESRRLGPIFKVWWGGKFTTCIVGHEIGRKFLTENEGKTKAATTDLSDLFPFGFLRALEGETHRKYRRIFIDVFKGLDLADHDAFLRRVVRKVLVQLAQMEGPLSAATITRAFKKATTEMQLRLILGVKRDDPLYEPLAKAYDDYAPNGIFLVAKDKHRAAYRRLRALVGQVIEKGATPDSLLGVALSKGDPDETVLGNLIQMTEASRYDLHGLWFWIMNMLSRDPSILARVRAAAPGPERRAFARSVAQESLRMEQSEFIHRATTRDIVFDGFFLPRDTRVRICVWEGHRDPIKFAAPSTFDPERFLGEKHSMDTYAPFGMDKHRCLGGDWTIETSAVFIEELASTLEWDVVSDGPPARGVFHFEPSSAFSARLKLLQDA</sequence>
<evidence type="ECO:0000256" key="7">
    <source>
        <dbReference type="ARBA" id="ARBA00023033"/>
    </source>
</evidence>
<dbReference type="InterPro" id="IPR017972">
    <property type="entry name" value="Cyt_P450_CS"/>
</dbReference>
<comment type="caution">
    <text evidence="9">The sequence shown here is derived from an EMBL/GenBank/DDBJ whole genome shotgun (WGS) entry which is preliminary data.</text>
</comment>
<keyword evidence="6 8" id="KW-0408">Iron</keyword>
<protein>
    <submittedName>
        <fullName evidence="9">Cytochrome P450</fullName>
    </submittedName>
</protein>
<dbReference type="CDD" id="cd00302">
    <property type="entry name" value="cytochrome_P450"/>
    <property type="match status" value="1"/>
</dbReference>
<name>A0ABV2QYB7_9HYPH</name>
<proteinExistence type="inferred from homology"/>
<keyword evidence="5 8" id="KW-0560">Oxidoreductase</keyword>
<dbReference type="PROSITE" id="PS00086">
    <property type="entry name" value="CYTOCHROME_P450"/>
    <property type="match status" value="1"/>
</dbReference>
<evidence type="ECO:0000256" key="5">
    <source>
        <dbReference type="ARBA" id="ARBA00023002"/>
    </source>
</evidence>
<keyword evidence="3 8" id="KW-0349">Heme</keyword>
<evidence type="ECO:0000256" key="8">
    <source>
        <dbReference type="RuleBase" id="RU000461"/>
    </source>
</evidence>
<dbReference type="PANTHER" id="PTHR24286">
    <property type="entry name" value="CYTOCHROME P450 26"/>
    <property type="match status" value="1"/>
</dbReference>
<dbReference type="PRINTS" id="PR00463">
    <property type="entry name" value="EP450I"/>
</dbReference>
<dbReference type="InterPro" id="IPR036396">
    <property type="entry name" value="Cyt_P450_sf"/>
</dbReference>
<comment type="cofactor">
    <cofactor evidence="1">
        <name>heme</name>
        <dbReference type="ChEBI" id="CHEBI:30413"/>
    </cofactor>
</comment>
<evidence type="ECO:0000256" key="4">
    <source>
        <dbReference type="ARBA" id="ARBA00022723"/>
    </source>
</evidence>
<dbReference type="InterPro" id="IPR001128">
    <property type="entry name" value="Cyt_P450"/>
</dbReference>
<evidence type="ECO:0000256" key="2">
    <source>
        <dbReference type="ARBA" id="ARBA00010617"/>
    </source>
</evidence>
<evidence type="ECO:0000313" key="10">
    <source>
        <dbReference type="Proteomes" id="UP001549321"/>
    </source>
</evidence>
<comment type="similarity">
    <text evidence="2 8">Belongs to the cytochrome P450 family.</text>
</comment>
<evidence type="ECO:0000313" key="9">
    <source>
        <dbReference type="EMBL" id="MET4633997.1"/>
    </source>
</evidence>
<organism evidence="9 10">
    <name type="scientific">Kaistia defluvii</name>
    <dbReference type="NCBI Taxonomy" id="410841"/>
    <lineage>
        <taxon>Bacteria</taxon>
        <taxon>Pseudomonadati</taxon>
        <taxon>Pseudomonadota</taxon>
        <taxon>Alphaproteobacteria</taxon>
        <taxon>Hyphomicrobiales</taxon>
        <taxon>Kaistiaceae</taxon>
        <taxon>Kaistia</taxon>
    </lineage>
</organism>
<keyword evidence="4 8" id="KW-0479">Metal-binding</keyword>
<dbReference type="PANTHER" id="PTHR24286:SF24">
    <property type="entry name" value="LANOSTEROL 14-ALPHA DEMETHYLASE"/>
    <property type="match status" value="1"/>
</dbReference>
<dbReference type="Proteomes" id="UP001549321">
    <property type="component" value="Unassembled WGS sequence"/>
</dbReference>
<accession>A0ABV2QYB7</accession>
<evidence type="ECO:0000256" key="6">
    <source>
        <dbReference type="ARBA" id="ARBA00023004"/>
    </source>
</evidence>
<dbReference type="Gene3D" id="1.10.630.10">
    <property type="entry name" value="Cytochrome P450"/>
    <property type="match status" value="1"/>
</dbReference>
<keyword evidence="7 8" id="KW-0503">Monooxygenase</keyword>
<gene>
    <name evidence="9" type="ORF">ABIE08_001910</name>
</gene>
<keyword evidence="10" id="KW-1185">Reference proteome</keyword>
<dbReference type="SUPFAM" id="SSF48264">
    <property type="entry name" value="Cytochrome P450"/>
    <property type="match status" value="1"/>
</dbReference>
<reference evidence="9 10" key="1">
    <citation type="submission" date="2024-06" db="EMBL/GenBank/DDBJ databases">
        <title>Sorghum-associated microbial communities from plants grown in Nebraska, USA.</title>
        <authorList>
            <person name="Schachtman D."/>
        </authorList>
    </citation>
    <scope>NUCLEOTIDE SEQUENCE [LARGE SCALE GENOMIC DNA]</scope>
    <source>
        <strain evidence="9 10">3207</strain>
    </source>
</reference>
<dbReference type="Pfam" id="PF00067">
    <property type="entry name" value="p450"/>
    <property type="match status" value="1"/>
</dbReference>
<evidence type="ECO:0000256" key="1">
    <source>
        <dbReference type="ARBA" id="ARBA00001971"/>
    </source>
</evidence>
<dbReference type="EMBL" id="JBEPSM010000001">
    <property type="protein sequence ID" value="MET4633997.1"/>
    <property type="molecule type" value="Genomic_DNA"/>
</dbReference>